<dbReference type="PANTHER" id="PTHR48090:SF10">
    <property type="entry name" value="GLUCOSYL-3-PHOSPHOGLYCERATE SYNTHASE"/>
    <property type="match status" value="1"/>
</dbReference>
<dbReference type="Pfam" id="PF00535">
    <property type="entry name" value="Glycos_transf_2"/>
    <property type="match status" value="1"/>
</dbReference>
<evidence type="ECO:0000256" key="5">
    <source>
        <dbReference type="ARBA" id="ARBA00022842"/>
    </source>
</evidence>
<dbReference type="PANTHER" id="PTHR48090">
    <property type="entry name" value="UNDECAPRENYL-PHOSPHATE 4-DEOXY-4-FORMAMIDO-L-ARABINOSE TRANSFERASE-RELATED"/>
    <property type="match status" value="1"/>
</dbReference>
<gene>
    <name evidence="7" type="ORF">UFOPK3992_00322</name>
</gene>
<sequence length="330" mass="35621">MRDDASQWFESATTVAADWPAEELGRLKGHTTVSVVLPALNEEDTVGAIVTSIRDSLMAPARLPLVDELLVLDSGSTDDTARRAEASGATVLHRDDIMPSIAPGVGKGEAMWRAVAATSGDIVVFIDADLRSFTPAYITGLIGPILSDDRIDLVKAVYERPYVDGDSVVHAGGGRVTELVARPLLNLHWPELAGVIQPLAGEYAARRSLLEHLPFPCGYGVELALLVDTLELRGLRAIAQVDLGVRLHRHHDERTLGRMAAQIMRTAFERLDHGGRARLGHELGETLDQFERAPSGFTSQTHAISSRERPPLSSVPEYAALRLANSPAVG</sequence>
<evidence type="ECO:0000256" key="4">
    <source>
        <dbReference type="ARBA" id="ARBA00022679"/>
    </source>
</evidence>
<evidence type="ECO:0000256" key="3">
    <source>
        <dbReference type="ARBA" id="ARBA00022676"/>
    </source>
</evidence>
<dbReference type="InterPro" id="IPR001173">
    <property type="entry name" value="Glyco_trans_2-like"/>
</dbReference>
<comment type="cofactor">
    <cofactor evidence="1">
        <name>Mg(2+)</name>
        <dbReference type="ChEBI" id="CHEBI:18420"/>
    </cofactor>
</comment>
<name>A0A6J7NX81_9ZZZZ</name>
<comment type="similarity">
    <text evidence="2">Belongs to the glycosyltransferase 2 family.</text>
</comment>
<dbReference type="NCBIfam" id="NF010496">
    <property type="entry name" value="PRK13915.1"/>
    <property type="match status" value="1"/>
</dbReference>
<dbReference type="InterPro" id="IPR029044">
    <property type="entry name" value="Nucleotide-diphossugar_trans"/>
</dbReference>
<evidence type="ECO:0000256" key="2">
    <source>
        <dbReference type="ARBA" id="ARBA00006739"/>
    </source>
</evidence>
<evidence type="ECO:0000259" key="6">
    <source>
        <dbReference type="Pfam" id="PF00535"/>
    </source>
</evidence>
<dbReference type="SUPFAM" id="SSF53448">
    <property type="entry name" value="Nucleotide-diphospho-sugar transferases"/>
    <property type="match status" value="1"/>
</dbReference>
<dbReference type="AlphaFoldDB" id="A0A6J7NX81"/>
<dbReference type="GO" id="GO:0016757">
    <property type="term" value="F:glycosyltransferase activity"/>
    <property type="evidence" value="ECO:0007669"/>
    <property type="project" value="UniProtKB-KW"/>
</dbReference>
<keyword evidence="5" id="KW-0460">Magnesium</keyword>
<keyword evidence="4" id="KW-0808">Transferase</keyword>
<protein>
    <submittedName>
        <fullName evidence="7">Unannotated protein</fullName>
    </submittedName>
</protein>
<accession>A0A6J7NX81</accession>
<evidence type="ECO:0000313" key="7">
    <source>
        <dbReference type="EMBL" id="CAB4995363.1"/>
    </source>
</evidence>
<dbReference type="InterPro" id="IPR050256">
    <property type="entry name" value="Glycosyltransferase_2"/>
</dbReference>
<keyword evidence="3" id="KW-0328">Glycosyltransferase</keyword>
<dbReference type="Gene3D" id="3.90.550.10">
    <property type="entry name" value="Spore Coat Polysaccharide Biosynthesis Protein SpsA, Chain A"/>
    <property type="match status" value="1"/>
</dbReference>
<feature type="domain" description="Glycosyltransferase 2-like" evidence="6">
    <location>
        <begin position="34"/>
        <end position="160"/>
    </location>
</feature>
<proteinExistence type="inferred from homology"/>
<dbReference type="CDD" id="cd04179">
    <property type="entry name" value="DPM_DPG-synthase_like"/>
    <property type="match status" value="1"/>
</dbReference>
<reference evidence="7" key="1">
    <citation type="submission" date="2020-05" db="EMBL/GenBank/DDBJ databases">
        <authorList>
            <person name="Chiriac C."/>
            <person name="Salcher M."/>
            <person name="Ghai R."/>
            <person name="Kavagutti S V."/>
        </authorList>
    </citation>
    <scope>NUCLEOTIDE SEQUENCE</scope>
</reference>
<evidence type="ECO:0000256" key="1">
    <source>
        <dbReference type="ARBA" id="ARBA00001946"/>
    </source>
</evidence>
<dbReference type="EMBL" id="CAFBOZ010000029">
    <property type="protein sequence ID" value="CAB4995363.1"/>
    <property type="molecule type" value="Genomic_DNA"/>
</dbReference>
<organism evidence="7">
    <name type="scientific">freshwater metagenome</name>
    <dbReference type="NCBI Taxonomy" id="449393"/>
    <lineage>
        <taxon>unclassified sequences</taxon>
        <taxon>metagenomes</taxon>
        <taxon>ecological metagenomes</taxon>
    </lineage>
</organism>